<evidence type="ECO:0000259" key="10">
    <source>
        <dbReference type="Pfam" id="PF00263"/>
    </source>
</evidence>
<dbReference type="InterPro" id="IPR038591">
    <property type="entry name" value="NolW-like_sf"/>
</dbReference>
<dbReference type="GO" id="GO:0009279">
    <property type="term" value="C:cell outer membrane"/>
    <property type="evidence" value="ECO:0007669"/>
    <property type="project" value="UniProtKB-SubCell"/>
</dbReference>
<dbReference type="NCBIfam" id="TIGR02517">
    <property type="entry name" value="type_II_gspD"/>
    <property type="match status" value="1"/>
</dbReference>
<evidence type="ECO:0000256" key="6">
    <source>
        <dbReference type="ARBA" id="ARBA00022729"/>
    </source>
</evidence>
<evidence type="ECO:0000256" key="8">
    <source>
        <dbReference type="ARBA" id="ARBA00023136"/>
    </source>
</evidence>
<evidence type="ECO:0000259" key="12">
    <source>
        <dbReference type="Pfam" id="PF21305"/>
    </source>
</evidence>
<evidence type="ECO:0000256" key="5">
    <source>
        <dbReference type="ARBA" id="ARBA00022692"/>
    </source>
</evidence>
<dbReference type="PANTHER" id="PTHR30332:SF24">
    <property type="entry name" value="SECRETIN GSPD-RELATED"/>
    <property type="match status" value="1"/>
</dbReference>
<dbReference type="AlphaFoldDB" id="A0A1W1D4G6"/>
<keyword evidence="8" id="KW-0472">Membrane</keyword>
<comment type="similarity">
    <text evidence="2">Belongs to the bacterial secretin family. GSP D subfamily.</text>
</comment>
<evidence type="ECO:0000259" key="11">
    <source>
        <dbReference type="Pfam" id="PF03958"/>
    </source>
</evidence>
<keyword evidence="5" id="KW-0812">Transmembrane</keyword>
<dbReference type="GO" id="GO:0015627">
    <property type="term" value="C:type II protein secretion system complex"/>
    <property type="evidence" value="ECO:0007669"/>
    <property type="project" value="InterPro"/>
</dbReference>
<keyword evidence="6" id="KW-0732">Signal</keyword>
<proteinExistence type="inferred from homology"/>
<comment type="subcellular location">
    <subcellularLocation>
        <location evidence="1">Cell outer membrane</location>
    </subcellularLocation>
</comment>
<gene>
    <name evidence="13" type="ORF">MNB_SM-3-54</name>
</gene>
<name>A0A1W1D4G6_9ZZZZ</name>
<dbReference type="PROSITE" id="PS00875">
    <property type="entry name" value="T2SP_D"/>
    <property type="match status" value="1"/>
</dbReference>
<evidence type="ECO:0000313" key="13">
    <source>
        <dbReference type="EMBL" id="SFV75499.1"/>
    </source>
</evidence>
<evidence type="ECO:0000256" key="4">
    <source>
        <dbReference type="ARBA" id="ARBA00022452"/>
    </source>
</evidence>
<evidence type="ECO:0000256" key="7">
    <source>
        <dbReference type="ARBA" id="ARBA00022927"/>
    </source>
</evidence>
<dbReference type="InterPro" id="IPR001775">
    <property type="entry name" value="GspD/PilQ"/>
</dbReference>
<dbReference type="InterPro" id="IPR049371">
    <property type="entry name" value="GspD-like_N0"/>
</dbReference>
<evidence type="ECO:0000256" key="2">
    <source>
        <dbReference type="ARBA" id="ARBA00006980"/>
    </source>
</evidence>
<sequence length="606" mass="67083">MRLIKIFLVGILLTLTLSAREKVNVNFSDLQIKDFIKLVSKITHKNILVNYKINGTINFISTSPIYDDELLNLLISVLETKGFTLVKEGSIYQIVRSSDAAKHTTKVIPAYKTPNGSMMVTHTIKVKNENVDIVAAKIRYLLSKTAKMMTMKESNTILITDYPQNIATLKKVIKNINIKAKNVVEIIPIKHTEIKQLRNHLEIIKKSIFNQKIAEQKVSILVDENINGLIIVGAKKNVAIIKKLVAQLDKETPTKNKGVQIFPLKNSDAKNVLKSINDIISKQTFKDKTLKPHLSSNDEINAIIAIGDPTILKNIKTIIDELDQEKYQVYVKARILEINDRNAEQLGVKYGFGGAATKSIGSSSGLFSLATNFGGEMVPGMSYQQGMSAMQSTNSNFALGATLDFLESKGASKSISNPSILCVNNKSSSIYVGKTISVTSGQTSGASGTTASFKREDVGLLLKVKPRVSSLEKVTLEVEIKVEGITPDTIGNQPVTSKQEVKTQTILRDGESIVIGGLMKNYNSKAKSKVPLLGDIPWIGKWLFTSREIKKEKANLVVILTPYIIQKSENLSHLQEKLGILANIQKEYDKKVFQKIEQRAKKQSEK</sequence>
<evidence type="ECO:0000256" key="3">
    <source>
        <dbReference type="ARBA" id="ARBA00022448"/>
    </source>
</evidence>
<feature type="domain" description="GspD-like N0" evidence="12">
    <location>
        <begin position="25"/>
        <end position="94"/>
    </location>
</feature>
<evidence type="ECO:0000256" key="1">
    <source>
        <dbReference type="ARBA" id="ARBA00004442"/>
    </source>
</evidence>
<evidence type="ECO:0000256" key="9">
    <source>
        <dbReference type="ARBA" id="ARBA00023237"/>
    </source>
</evidence>
<dbReference type="InterPro" id="IPR050810">
    <property type="entry name" value="Bact_Secretion_Sys_Channel"/>
</dbReference>
<reference evidence="13" key="1">
    <citation type="submission" date="2016-10" db="EMBL/GenBank/DDBJ databases">
        <authorList>
            <person name="de Groot N.N."/>
        </authorList>
    </citation>
    <scope>NUCLEOTIDE SEQUENCE</scope>
</reference>
<feature type="domain" description="Type II/III secretion system secretin-like" evidence="10">
    <location>
        <begin position="406"/>
        <end position="566"/>
    </location>
</feature>
<dbReference type="InterPro" id="IPR013356">
    <property type="entry name" value="T2SS_GspD"/>
</dbReference>
<keyword evidence="7" id="KW-0653">Protein transport</keyword>
<dbReference type="Pfam" id="PF03958">
    <property type="entry name" value="Secretin_N"/>
    <property type="match status" value="1"/>
</dbReference>
<keyword evidence="4" id="KW-1134">Transmembrane beta strand</keyword>
<keyword evidence="3" id="KW-0813">Transport</keyword>
<organism evidence="13">
    <name type="scientific">hydrothermal vent metagenome</name>
    <dbReference type="NCBI Taxonomy" id="652676"/>
    <lineage>
        <taxon>unclassified sequences</taxon>
        <taxon>metagenomes</taxon>
        <taxon>ecological metagenomes</taxon>
    </lineage>
</organism>
<dbReference type="InterPro" id="IPR004846">
    <property type="entry name" value="T2SS/T3SS_dom"/>
</dbReference>
<dbReference type="Pfam" id="PF00263">
    <property type="entry name" value="Secretin"/>
    <property type="match status" value="1"/>
</dbReference>
<dbReference type="InterPro" id="IPR005644">
    <property type="entry name" value="NolW-like"/>
</dbReference>
<dbReference type="Pfam" id="PF21305">
    <property type="entry name" value="type_II_gspD_N0"/>
    <property type="match status" value="1"/>
</dbReference>
<protein>
    <submittedName>
        <fullName evidence="13">General secretion pathway protein D</fullName>
    </submittedName>
</protein>
<dbReference type="EMBL" id="FPHP01000042">
    <property type="protein sequence ID" value="SFV75499.1"/>
    <property type="molecule type" value="Genomic_DNA"/>
</dbReference>
<dbReference type="Gene3D" id="3.30.1370.120">
    <property type="match status" value="3"/>
</dbReference>
<accession>A0A1W1D4G6</accession>
<dbReference type="InterPro" id="IPR004845">
    <property type="entry name" value="T2SS_GspD_CS"/>
</dbReference>
<dbReference type="PRINTS" id="PR00811">
    <property type="entry name" value="BCTERIALGSPD"/>
</dbReference>
<feature type="domain" description="NolW-like" evidence="11">
    <location>
        <begin position="259"/>
        <end position="325"/>
    </location>
</feature>
<dbReference type="PANTHER" id="PTHR30332">
    <property type="entry name" value="PROBABLE GENERAL SECRETION PATHWAY PROTEIN D"/>
    <property type="match status" value="1"/>
</dbReference>
<keyword evidence="9" id="KW-0998">Cell outer membrane</keyword>
<dbReference type="GO" id="GO:0015628">
    <property type="term" value="P:protein secretion by the type II secretion system"/>
    <property type="evidence" value="ECO:0007669"/>
    <property type="project" value="InterPro"/>
</dbReference>